<comment type="caution">
    <text evidence="1">The sequence shown here is derived from an EMBL/GenBank/DDBJ whole genome shotgun (WGS) entry which is preliminary data.</text>
</comment>
<dbReference type="EMBL" id="AAXW01000002">
    <property type="protein sequence ID" value="EAZ93478.1"/>
    <property type="molecule type" value="Genomic_DNA"/>
</dbReference>
<evidence type="ECO:0000313" key="1">
    <source>
        <dbReference type="EMBL" id="EAZ93478.1"/>
    </source>
</evidence>
<sequence length="28" mass="2819">MSTLSAFCKTGVIKPPSGIATAIAILID</sequence>
<protein>
    <submittedName>
        <fullName evidence="1">Uncharacterized protein</fullName>
    </submittedName>
</protein>
<proteinExistence type="predicted"/>
<organism evidence="1 2">
    <name type="scientific">Crocosphaera chwakensis CCY0110</name>
    <dbReference type="NCBI Taxonomy" id="391612"/>
    <lineage>
        <taxon>Bacteria</taxon>
        <taxon>Bacillati</taxon>
        <taxon>Cyanobacteriota</taxon>
        <taxon>Cyanophyceae</taxon>
        <taxon>Oscillatoriophycideae</taxon>
        <taxon>Chroococcales</taxon>
        <taxon>Aphanothecaceae</taxon>
        <taxon>Crocosphaera</taxon>
        <taxon>Crocosphaera chwakensis</taxon>
    </lineage>
</organism>
<name>A3II46_9CHRO</name>
<accession>A3II46</accession>
<dbReference type="AlphaFoldDB" id="A3II46"/>
<gene>
    <name evidence="1" type="ORF">CY0110_16822</name>
</gene>
<keyword evidence="2" id="KW-1185">Reference proteome</keyword>
<evidence type="ECO:0000313" key="2">
    <source>
        <dbReference type="Proteomes" id="UP000003781"/>
    </source>
</evidence>
<dbReference type="Proteomes" id="UP000003781">
    <property type="component" value="Unassembled WGS sequence"/>
</dbReference>
<reference evidence="1 2" key="1">
    <citation type="submission" date="2007-03" db="EMBL/GenBank/DDBJ databases">
        <authorList>
            <person name="Stal L."/>
            <person name="Ferriera S."/>
            <person name="Johnson J."/>
            <person name="Kravitz S."/>
            <person name="Beeson K."/>
            <person name="Sutton G."/>
            <person name="Rogers Y.-H."/>
            <person name="Friedman R."/>
            <person name="Frazier M."/>
            <person name="Venter J.C."/>
        </authorList>
    </citation>
    <scope>NUCLEOTIDE SEQUENCE [LARGE SCALE GENOMIC DNA]</scope>
    <source>
        <strain evidence="1 2">CCY0110</strain>
    </source>
</reference>